<evidence type="ECO:0000259" key="1">
    <source>
        <dbReference type="PROSITE" id="PS50011"/>
    </source>
</evidence>
<name>A0ABQ4CRJ8_9ACTN</name>
<protein>
    <recommendedName>
        <fullName evidence="1">Protein kinase domain-containing protein</fullName>
    </recommendedName>
</protein>
<dbReference type="Gene3D" id="1.10.510.10">
    <property type="entry name" value="Transferase(Phosphotransferase) domain 1"/>
    <property type="match status" value="1"/>
</dbReference>
<evidence type="ECO:0000313" key="2">
    <source>
        <dbReference type="EMBL" id="GIF73924.1"/>
    </source>
</evidence>
<dbReference type="PROSITE" id="PS50011">
    <property type="entry name" value="PROTEIN_KINASE_DOM"/>
    <property type="match status" value="1"/>
</dbReference>
<organism evidence="2 3">
    <name type="scientific">Asanoa siamensis</name>
    <dbReference type="NCBI Taxonomy" id="926357"/>
    <lineage>
        <taxon>Bacteria</taxon>
        <taxon>Bacillati</taxon>
        <taxon>Actinomycetota</taxon>
        <taxon>Actinomycetes</taxon>
        <taxon>Micromonosporales</taxon>
        <taxon>Micromonosporaceae</taxon>
        <taxon>Asanoa</taxon>
    </lineage>
</organism>
<evidence type="ECO:0000313" key="3">
    <source>
        <dbReference type="Proteomes" id="UP000604117"/>
    </source>
</evidence>
<dbReference type="InterPro" id="IPR011009">
    <property type="entry name" value="Kinase-like_dom_sf"/>
</dbReference>
<gene>
    <name evidence="2" type="ORF">Asi02nite_34420</name>
</gene>
<reference evidence="2 3" key="1">
    <citation type="submission" date="2021-01" db="EMBL/GenBank/DDBJ databases">
        <title>Whole genome shotgun sequence of Asanoa siamensis NBRC 107932.</title>
        <authorList>
            <person name="Komaki H."/>
            <person name="Tamura T."/>
        </authorList>
    </citation>
    <scope>NUCLEOTIDE SEQUENCE [LARGE SCALE GENOMIC DNA]</scope>
    <source>
        <strain evidence="2 3">NBRC 107932</strain>
    </source>
</reference>
<feature type="domain" description="Protein kinase" evidence="1">
    <location>
        <begin position="10"/>
        <end position="285"/>
    </location>
</feature>
<dbReference type="RefSeq" id="WP_203714090.1">
    <property type="nucleotide sequence ID" value="NZ_BONE01000025.1"/>
</dbReference>
<dbReference type="Proteomes" id="UP000604117">
    <property type="component" value="Unassembled WGS sequence"/>
</dbReference>
<sequence length="470" mass="49861">MTTVRVEDLGPLGAELGSGGEAAVVDLPHLSLPGVAGPFVYKRYHPHVAPDPRRLRELIDLRDGLDDRRRSALDAIAAWPLRMVADGPAIRGVVLPRIPGSFVHRVQLPSGAARDVVREVQHLFVDPVRCARIGMPVPTADQRLRICRDFAGALTLLHDPAVNVAFGDINAKNELWRLDEEPGVMFVDCDAARVRGSVTAAFQLNAPDWTPPERSGALSQQTDLYKLGLFVLRCLTPGDQGSTRVHPDAARDVLDDEGIGLLIRAVGTTPADRPAAGEWLRHLSLAIGDPLDPPVLSRVELSRTFVLQGEPLSVIWTAVGADAVEVAGPGCATVVADARAGHGRVEIRPGRGGSLTVTARNNKGTVDVRTPPVTVADLTGWSDLPVPAPRVEFPADALPVLPDVGSALALSVPTTPRVGAMELPAVAPAFELVPLPAVIAARDAPDPVDLTAIFLSRPDKGPSARKGSTR</sequence>
<accession>A0ABQ4CRJ8</accession>
<dbReference type="SUPFAM" id="SSF56112">
    <property type="entry name" value="Protein kinase-like (PK-like)"/>
    <property type="match status" value="1"/>
</dbReference>
<proteinExistence type="predicted"/>
<comment type="caution">
    <text evidence="2">The sequence shown here is derived from an EMBL/GenBank/DDBJ whole genome shotgun (WGS) entry which is preliminary data.</text>
</comment>
<dbReference type="EMBL" id="BONE01000025">
    <property type="protein sequence ID" value="GIF73924.1"/>
    <property type="molecule type" value="Genomic_DNA"/>
</dbReference>
<dbReference type="InterPro" id="IPR000719">
    <property type="entry name" value="Prot_kinase_dom"/>
</dbReference>
<keyword evidence="3" id="KW-1185">Reference proteome</keyword>